<evidence type="ECO:0000313" key="2">
    <source>
        <dbReference type="Proteomes" id="UP000193335"/>
    </source>
</evidence>
<accession>A0A1Y2JI79</accession>
<reference evidence="1 2" key="1">
    <citation type="submission" date="2017-03" db="EMBL/GenBank/DDBJ databases">
        <title>Whole genome sequences of fourteen strains of Bradyrhizobium canariense and one strain of Bradyrhizobium japonicum isolated from Lupinus (Papilionoideae: Genisteae) species in Algeria.</title>
        <authorList>
            <person name="Crovadore J."/>
            <person name="Chekireb D."/>
            <person name="Brachmann A."/>
            <person name="Chablais R."/>
            <person name="Cochard B."/>
            <person name="Lefort F."/>
        </authorList>
    </citation>
    <scope>NUCLEOTIDE SEQUENCE [LARGE SCALE GENOMIC DNA]</scope>
    <source>
        <strain evidence="1 2">UBMA197</strain>
    </source>
</reference>
<gene>
    <name evidence="1" type="ORF">BSZ19_35085</name>
</gene>
<proteinExistence type="predicted"/>
<dbReference type="AlphaFoldDB" id="A0A1Y2JI79"/>
<protein>
    <submittedName>
        <fullName evidence="1">Uncharacterized protein</fullName>
    </submittedName>
</protein>
<dbReference type="EMBL" id="NAFL01000275">
    <property type="protein sequence ID" value="OSJ26983.1"/>
    <property type="molecule type" value="Genomic_DNA"/>
</dbReference>
<organism evidence="1 2">
    <name type="scientific">Bradyrhizobium japonicum</name>
    <dbReference type="NCBI Taxonomy" id="375"/>
    <lineage>
        <taxon>Bacteria</taxon>
        <taxon>Pseudomonadati</taxon>
        <taxon>Pseudomonadota</taxon>
        <taxon>Alphaproteobacteria</taxon>
        <taxon>Hyphomicrobiales</taxon>
        <taxon>Nitrobacteraceae</taxon>
        <taxon>Bradyrhizobium</taxon>
    </lineage>
</organism>
<sequence>MNRHARRSELARYRRETSGALLTYLVDVDQPLDVPILKNAARSWLDALPRRMRSCIVCSGLIWERQRVGWLLLSVPAVPKPPAASVCGICIECADLPLAPLERAATTALQAAVPGGRFAPMEART</sequence>
<name>A0A1Y2JI79_BRAJP</name>
<comment type="caution">
    <text evidence="1">The sequence shown here is derived from an EMBL/GenBank/DDBJ whole genome shotgun (WGS) entry which is preliminary data.</text>
</comment>
<evidence type="ECO:0000313" key="1">
    <source>
        <dbReference type="EMBL" id="OSJ26983.1"/>
    </source>
</evidence>
<dbReference type="Proteomes" id="UP000193335">
    <property type="component" value="Unassembled WGS sequence"/>
</dbReference>